<reference evidence="2" key="1">
    <citation type="submission" date="2017-04" db="EMBL/GenBank/DDBJ databases">
        <authorList>
            <person name="Varghese N."/>
            <person name="Submissions S."/>
        </authorList>
    </citation>
    <scope>NUCLEOTIDE SEQUENCE [LARGE SCALE GENOMIC DNA]</scope>
    <source>
        <strain evidence="2">Dd16</strain>
    </source>
</reference>
<dbReference type="Proteomes" id="UP000192934">
    <property type="component" value="Chromosome I"/>
</dbReference>
<gene>
    <name evidence="1" type="ORF">SAMN06295910_1929</name>
</gene>
<organism evidence="1 2">
    <name type="scientific">Allosphingosinicella indica</name>
    <dbReference type="NCBI Taxonomy" id="941907"/>
    <lineage>
        <taxon>Bacteria</taxon>
        <taxon>Pseudomonadati</taxon>
        <taxon>Pseudomonadota</taxon>
        <taxon>Alphaproteobacteria</taxon>
        <taxon>Sphingomonadales</taxon>
        <taxon>Sphingomonadaceae</taxon>
        <taxon>Allosphingosinicella</taxon>
    </lineage>
</organism>
<evidence type="ECO:0000313" key="1">
    <source>
        <dbReference type="EMBL" id="SMF70694.1"/>
    </source>
</evidence>
<evidence type="ECO:0000313" key="2">
    <source>
        <dbReference type="Proteomes" id="UP000192934"/>
    </source>
</evidence>
<sequence length="76" mass="8699">MNRAELPLPVPRLLNEETAAGYLGIGKTHFRKRWQAKSLPQPHKDGSRLLWDRRLLDRYVDELSGIGPSSSSWDDV</sequence>
<proteinExistence type="predicted"/>
<dbReference type="RefSeq" id="WP_157123782.1">
    <property type="nucleotide sequence ID" value="NZ_LT840185.1"/>
</dbReference>
<dbReference type="STRING" id="941907.SAMN06295910_1929"/>
<accession>A0A1X7GJM2</accession>
<dbReference type="OrthoDB" id="7573407at2"/>
<dbReference type="AlphaFoldDB" id="A0A1X7GJM2"/>
<name>A0A1X7GJM2_9SPHN</name>
<dbReference type="EMBL" id="LT840185">
    <property type="protein sequence ID" value="SMF70694.1"/>
    <property type="molecule type" value="Genomic_DNA"/>
</dbReference>
<evidence type="ECO:0008006" key="3">
    <source>
        <dbReference type="Google" id="ProtNLM"/>
    </source>
</evidence>
<protein>
    <recommendedName>
        <fullName evidence="3">DNA-binding protein</fullName>
    </recommendedName>
</protein>
<keyword evidence="2" id="KW-1185">Reference proteome</keyword>